<proteinExistence type="predicted"/>
<organism evidence="1 2">
    <name type="scientific">Smittium mucronatum</name>
    <dbReference type="NCBI Taxonomy" id="133383"/>
    <lineage>
        <taxon>Eukaryota</taxon>
        <taxon>Fungi</taxon>
        <taxon>Fungi incertae sedis</taxon>
        <taxon>Zoopagomycota</taxon>
        <taxon>Kickxellomycotina</taxon>
        <taxon>Harpellomycetes</taxon>
        <taxon>Harpellales</taxon>
        <taxon>Legeriomycetaceae</taxon>
        <taxon>Smittium</taxon>
    </lineage>
</organism>
<gene>
    <name evidence="1" type="ORF">AYI68_g7693</name>
</gene>
<sequence>MASNASYVIDNQRYDQDTGTQTGIVYSAGVRIVTKEIKNDPAPFYQSGLGQATKASDHLGILGNFEFIETLLQIVSGNSSHSDTVFSDIDRIASRIQPHIV</sequence>
<reference evidence="1 2" key="1">
    <citation type="journal article" date="2016" name="Mol. Biol. Evol.">
        <title>Genome-Wide Survey of Gut Fungi (Harpellales) Reveals the First Horizontally Transferred Ubiquitin Gene from a Mosquito Host.</title>
        <authorList>
            <person name="Wang Y."/>
            <person name="White M.M."/>
            <person name="Kvist S."/>
            <person name="Moncalvo J.M."/>
        </authorList>
    </citation>
    <scope>NUCLEOTIDE SEQUENCE [LARGE SCALE GENOMIC DNA]</scope>
    <source>
        <strain evidence="1 2">ALG-7-W6</strain>
    </source>
</reference>
<dbReference type="Proteomes" id="UP000187455">
    <property type="component" value="Unassembled WGS sequence"/>
</dbReference>
<protein>
    <submittedName>
        <fullName evidence="1">Uncharacterized protein</fullName>
    </submittedName>
</protein>
<dbReference type="AlphaFoldDB" id="A0A1R0GN01"/>
<name>A0A1R0GN01_9FUNG</name>
<dbReference type="EMBL" id="LSSL01006835">
    <property type="protein sequence ID" value="OLY78260.1"/>
    <property type="molecule type" value="Genomic_DNA"/>
</dbReference>
<dbReference type="STRING" id="133383.A0A1R0GN01"/>
<keyword evidence="2" id="KW-1185">Reference proteome</keyword>
<accession>A0A1R0GN01</accession>
<evidence type="ECO:0000313" key="2">
    <source>
        <dbReference type="Proteomes" id="UP000187455"/>
    </source>
</evidence>
<comment type="caution">
    <text evidence="1">The sequence shown here is derived from an EMBL/GenBank/DDBJ whole genome shotgun (WGS) entry which is preliminary data.</text>
</comment>
<evidence type="ECO:0000313" key="1">
    <source>
        <dbReference type="EMBL" id="OLY78260.1"/>
    </source>
</evidence>